<evidence type="ECO:0000256" key="7">
    <source>
        <dbReference type="ARBA" id="ARBA00047899"/>
    </source>
</evidence>
<evidence type="ECO:0000313" key="13">
    <source>
        <dbReference type="Proteomes" id="UP000226442"/>
    </source>
</evidence>
<dbReference type="InterPro" id="IPR011009">
    <property type="entry name" value="Kinase-like_dom_sf"/>
</dbReference>
<dbReference type="OrthoDB" id="468998at2"/>
<evidence type="ECO:0000256" key="6">
    <source>
        <dbReference type="ARBA" id="ARBA00022840"/>
    </source>
</evidence>
<feature type="transmembrane region" description="Helical" evidence="10">
    <location>
        <begin position="299"/>
        <end position="317"/>
    </location>
</feature>
<name>A0A2G4EX51_9CYAN</name>
<evidence type="ECO:0000256" key="3">
    <source>
        <dbReference type="ARBA" id="ARBA00022679"/>
    </source>
</evidence>
<dbReference type="GO" id="GO:0015979">
    <property type="term" value="P:photosynthesis"/>
    <property type="evidence" value="ECO:0007669"/>
    <property type="project" value="InterPro"/>
</dbReference>
<dbReference type="Gene3D" id="3.40.1000.10">
    <property type="entry name" value="Mog1/PsbP, alpha/beta/alpha sandwich"/>
    <property type="match status" value="1"/>
</dbReference>
<dbReference type="Gene3D" id="1.10.510.10">
    <property type="entry name" value="Transferase(Phosphotransferase) domain 1"/>
    <property type="match status" value="1"/>
</dbReference>
<dbReference type="PROSITE" id="PS50011">
    <property type="entry name" value="PROTEIN_KINASE_DOM"/>
    <property type="match status" value="1"/>
</dbReference>
<keyword evidence="10" id="KW-1133">Transmembrane helix</keyword>
<feature type="domain" description="Protein kinase" evidence="11">
    <location>
        <begin position="10"/>
        <end position="269"/>
    </location>
</feature>
<dbReference type="InterPro" id="IPR000719">
    <property type="entry name" value="Prot_kinase_dom"/>
</dbReference>
<evidence type="ECO:0000256" key="5">
    <source>
        <dbReference type="ARBA" id="ARBA00022777"/>
    </source>
</evidence>
<evidence type="ECO:0000256" key="1">
    <source>
        <dbReference type="ARBA" id="ARBA00012513"/>
    </source>
</evidence>
<dbReference type="Proteomes" id="UP000226442">
    <property type="component" value="Unassembled WGS sequence"/>
</dbReference>
<dbReference type="SUPFAM" id="SSF56112">
    <property type="entry name" value="Protein kinase-like (PK-like)"/>
    <property type="match status" value="1"/>
</dbReference>
<reference evidence="12" key="1">
    <citation type="submission" date="2017-10" db="EMBL/GenBank/DDBJ databases">
        <title>Draft genome sequence of the planktic cyanobacteria Tychonema bourrellyi isolated from alpine lentic freshwater.</title>
        <authorList>
            <person name="Tett A."/>
            <person name="Armanini F."/>
            <person name="Asnicar F."/>
            <person name="Boscaini A."/>
            <person name="Pasolli E."/>
            <person name="Zolfo M."/>
            <person name="Donati C."/>
            <person name="Salmaso N."/>
            <person name="Segata N."/>
        </authorList>
    </citation>
    <scope>NUCLEOTIDE SEQUENCE</scope>
    <source>
        <strain evidence="12">FEM_GT703</strain>
    </source>
</reference>
<keyword evidence="5 12" id="KW-0418">Kinase</keyword>
<evidence type="ECO:0000313" key="12">
    <source>
        <dbReference type="EMBL" id="PHX54125.1"/>
    </source>
</evidence>
<dbReference type="Pfam" id="PF00069">
    <property type="entry name" value="Pkinase"/>
    <property type="match status" value="1"/>
</dbReference>
<comment type="caution">
    <text evidence="12">The sequence shown here is derived from an EMBL/GenBank/DDBJ whole genome shotgun (WGS) entry which is preliminary data.</text>
</comment>
<keyword evidence="3" id="KW-0808">Transferase</keyword>
<proteinExistence type="predicted"/>
<feature type="binding site" evidence="9">
    <location>
        <position position="41"/>
    </location>
    <ligand>
        <name>ATP</name>
        <dbReference type="ChEBI" id="CHEBI:30616"/>
    </ligand>
</feature>
<dbReference type="RefSeq" id="WP_096830259.1">
    <property type="nucleotide sequence ID" value="NZ_NXIB02000123.1"/>
</dbReference>
<dbReference type="SMART" id="SM00220">
    <property type="entry name" value="S_TKc"/>
    <property type="match status" value="1"/>
</dbReference>
<evidence type="ECO:0000256" key="10">
    <source>
        <dbReference type="SAM" id="Phobius"/>
    </source>
</evidence>
<comment type="catalytic activity">
    <reaction evidence="7">
        <text>L-threonyl-[protein] + ATP = O-phospho-L-threonyl-[protein] + ADP + H(+)</text>
        <dbReference type="Rhea" id="RHEA:46608"/>
        <dbReference type="Rhea" id="RHEA-COMP:11060"/>
        <dbReference type="Rhea" id="RHEA-COMP:11605"/>
        <dbReference type="ChEBI" id="CHEBI:15378"/>
        <dbReference type="ChEBI" id="CHEBI:30013"/>
        <dbReference type="ChEBI" id="CHEBI:30616"/>
        <dbReference type="ChEBI" id="CHEBI:61977"/>
        <dbReference type="ChEBI" id="CHEBI:456216"/>
        <dbReference type="EC" id="2.7.11.1"/>
    </reaction>
</comment>
<evidence type="ECO:0000256" key="8">
    <source>
        <dbReference type="ARBA" id="ARBA00048679"/>
    </source>
</evidence>
<keyword evidence="4 9" id="KW-0547">Nucleotide-binding</keyword>
<accession>A0A2G4EX51</accession>
<dbReference type="GO" id="GO:0004674">
    <property type="term" value="F:protein serine/threonine kinase activity"/>
    <property type="evidence" value="ECO:0007669"/>
    <property type="project" value="UniProtKB-KW"/>
</dbReference>
<evidence type="ECO:0000256" key="4">
    <source>
        <dbReference type="ARBA" id="ARBA00022741"/>
    </source>
</evidence>
<dbReference type="GO" id="GO:0005509">
    <property type="term" value="F:calcium ion binding"/>
    <property type="evidence" value="ECO:0007669"/>
    <property type="project" value="InterPro"/>
</dbReference>
<evidence type="ECO:0000256" key="9">
    <source>
        <dbReference type="PROSITE-ProRule" id="PRU10141"/>
    </source>
</evidence>
<dbReference type="PANTHER" id="PTHR24363">
    <property type="entry name" value="SERINE/THREONINE PROTEIN KINASE"/>
    <property type="match status" value="1"/>
</dbReference>
<keyword evidence="6 9" id="KW-0067">ATP-binding</keyword>
<dbReference type="CDD" id="cd14014">
    <property type="entry name" value="STKc_PknB_like"/>
    <property type="match status" value="1"/>
</dbReference>
<dbReference type="PROSITE" id="PS00107">
    <property type="entry name" value="PROTEIN_KINASE_ATP"/>
    <property type="match status" value="1"/>
</dbReference>
<keyword evidence="2 12" id="KW-0723">Serine/threonine-protein kinase</keyword>
<gene>
    <name evidence="12" type="ORF">CP500_017840</name>
</gene>
<keyword evidence="10" id="KW-0812">Transmembrane</keyword>
<dbReference type="EMBL" id="NXIB02000123">
    <property type="protein sequence ID" value="PHX54125.1"/>
    <property type="molecule type" value="Genomic_DNA"/>
</dbReference>
<evidence type="ECO:0000259" key="11">
    <source>
        <dbReference type="PROSITE" id="PS50011"/>
    </source>
</evidence>
<dbReference type="Pfam" id="PF18933">
    <property type="entry name" value="PsbP_2"/>
    <property type="match status" value="1"/>
</dbReference>
<dbReference type="GO" id="GO:0009654">
    <property type="term" value="C:photosystem II oxygen evolving complex"/>
    <property type="evidence" value="ECO:0007669"/>
    <property type="project" value="InterPro"/>
</dbReference>
<dbReference type="InterPro" id="IPR017441">
    <property type="entry name" value="Protein_kinase_ATP_BS"/>
</dbReference>
<keyword evidence="13" id="KW-1185">Reference proteome</keyword>
<evidence type="ECO:0000256" key="2">
    <source>
        <dbReference type="ARBA" id="ARBA00022527"/>
    </source>
</evidence>
<dbReference type="AlphaFoldDB" id="A0A2G4EX51"/>
<dbReference type="EC" id="2.7.11.1" evidence="1"/>
<comment type="catalytic activity">
    <reaction evidence="8">
        <text>L-seryl-[protein] + ATP = O-phospho-L-seryl-[protein] + ADP + H(+)</text>
        <dbReference type="Rhea" id="RHEA:17989"/>
        <dbReference type="Rhea" id="RHEA-COMP:9863"/>
        <dbReference type="Rhea" id="RHEA-COMP:11604"/>
        <dbReference type="ChEBI" id="CHEBI:15378"/>
        <dbReference type="ChEBI" id="CHEBI:29999"/>
        <dbReference type="ChEBI" id="CHEBI:30616"/>
        <dbReference type="ChEBI" id="CHEBI:83421"/>
        <dbReference type="ChEBI" id="CHEBI:456216"/>
        <dbReference type="EC" id="2.7.11.1"/>
    </reaction>
</comment>
<dbReference type="GO" id="GO:0005524">
    <property type="term" value="F:ATP binding"/>
    <property type="evidence" value="ECO:0007669"/>
    <property type="project" value="UniProtKB-UniRule"/>
</dbReference>
<sequence length="486" mass="55008">MQGKTLEGRYYIIKHLGGGGFGQTYLAEDQRRSGNLRCVVKQLKPQSTDPQTLEIARRLFKTETDTLHKLGTHKPIPELLDYFEENQEFYLVQELIEGRDLSKEITPGQRLSESEVMPILQEIIEILVFVQQDKVIHRDIKPANLMRRNSDGKIFLIDFGAVKQISTQIANNTGQSPPTIIIGTNGYMPAEQNNGHPNFTSDIYAVGMTGIEWLTGILPHELPKDVNGEIVWRDRTQVSDGFANILNKMVRYHFRDRYQSAAEVLQALNSLRRIPPSSTVVSSPNLLTLMSNWTRDHKIGLLGVGLAAIFGVAALFTPEIRKMVGLEAADNLASYDNTAQGIKIKYPDNWTKQEEYNAVTKEVVQFISPKESEGDKFQERLIVTVEPTTNNKTLDEYTKLSKQEILKLDKNAKIAQEGESTLAGKSGYRVVYTTKEGNQEFKKLNVWTMKNDKAYLITYEAEAGKYEQFLPVVEKMIKSLEVQDSK</sequence>
<organism evidence="12 13">
    <name type="scientific">Tychonema bourrellyi FEM_GT703</name>
    <dbReference type="NCBI Taxonomy" id="2040638"/>
    <lineage>
        <taxon>Bacteria</taxon>
        <taxon>Bacillati</taxon>
        <taxon>Cyanobacteriota</taxon>
        <taxon>Cyanophyceae</taxon>
        <taxon>Oscillatoriophycideae</taxon>
        <taxon>Oscillatoriales</taxon>
        <taxon>Microcoleaceae</taxon>
        <taxon>Tychonema</taxon>
    </lineage>
</organism>
<dbReference type="GO" id="GO:0019898">
    <property type="term" value="C:extrinsic component of membrane"/>
    <property type="evidence" value="ECO:0007669"/>
    <property type="project" value="InterPro"/>
</dbReference>
<dbReference type="PANTHER" id="PTHR24363:SF0">
    <property type="entry name" value="SERINE_THREONINE KINASE LIKE DOMAIN CONTAINING 1"/>
    <property type="match status" value="1"/>
</dbReference>
<protein>
    <recommendedName>
        <fullName evidence="1">non-specific serine/threonine protein kinase</fullName>
        <ecNumber evidence="1">2.7.11.1</ecNumber>
    </recommendedName>
</protein>
<keyword evidence="10" id="KW-0472">Membrane</keyword>